<evidence type="ECO:0000256" key="1">
    <source>
        <dbReference type="ARBA" id="ARBA00022723"/>
    </source>
</evidence>
<evidence type="ECO:0000259" key="8">
    <source>
        <dbReference type="PROSITE" id="PS51131"/>
    </source>
</evidence>
<keyword evidence="5 7" id="KW-0175">Coiled coil</keyword>
<feature type="binding site" evidence="6">
    <location>
        <position position="473"/>
    </location>
    <ligand>
        <name>Zn(2+)</name>
        <dbReference type="ChEBI" id="CHEBI:29105"/>
    </ligand>
</feature>
<evidence type="ECO:0000313" key="10">
    <source>
        <dbReference type="Proteomes" id="UP000000346"/>
    </source>
</evidence>
<feature type="coiled-coil region" evidence="7">
    <location>
        <begin position="503"/>
        <end position="618"/>
    </location>
</feature>
<feature type="coiled-coil region" evidence="7">
    <location>
        <begin position="216"/>
        <end position="316"/>
    </location>
</feature>
<evidence type="ECO:0000256" key="7">
    <source>
        <dbReference type="SAM" id="Coils"/>
    </source>
</evidence>
<dbReference type="SUPFAM" id="SSF52540">
    <property type="entry name" value="P-loop containing nucleoside triphosphate hydrolases"/>
    <property type="match status" value="1"/>
</dbReference>
<feature type="binding site" evidence="6">
    <location>
        <position position="476"/>
    </location>
    <ligand>
        <name>Zn(2+)</name>
        <dbReference type="ChEBI" id="CHEBI:29105"/>
    </ligand>
</feature>
<feature type="domain" description="Zinc-hook" evidence="8">
    <location>
        <begin position="427"/>
        <end position="525"/>
    </location>
</feature>
<keyword evidence="4" id="KW-0067">ATP-binding</keyword>
<gene>
    <name evidence="9" type="ordered locus">ASAC_0957</name>
</gene>
<dbReference type="InterPro" id="IPR013134">
    <property type="entry name" value="Zn_hook_RAD50"/>
</dbReference>
<dbReference type="PANTHER" id="PTHR32114">
    <property type="entry name" value="ABC TRANSPORTER ABCH.3"/>
    <property type="match status" value="1"/>
</dbReference>
<feature type="coiled-coil region" evidence="7">
    <location>
        <begin position="420"/>
        <end position="454"/>
    </location>
</feature>
<dbReference type="eggNOG" id="arCOG00368">
    <property type="taxonomic scope" value="Archaea"/>
</dbReference>
<dbReference type="HOGENOM" id="CLU_004785_0_2_2"/>
<evidence type="ECO:0000256" key="5">
    <source>
        <dbReference type="ARBA" id="ARBA00023054"/>
    </source>
</evidence>
<dbReference type="PANTHER" id="PTHR32114:SF2">
    <property type="entry name" value="ABC TRANSPORTER ABCH.3"/>
    <property type="match status" value="1"/>
</dbReference>
<dbReference type="GO" id="GO:0046872">
    <property type="term" value="F:metal ion binding"/>
    <property type="evidence" value="ECO:0007669"/>
    <property type="project" value="UniProtKB-UniRule"/>
</dbReference>
<dbReference type="SUPFAM" id="SSF75712">
    <property type="entry name" value="Rad50 coiled-coil Zn hook"/>
    <property type="match status" value="1"/>
</dbReference>
<keyword evidence="1 6" id="KW-0479">Metal-binding</keyword>
<keyword evidence="3 6" id="KW-0862">Zinc</keyword>
<dbReference type="Gene3D" id="3.40.50.300">
    <property type="entry name" value="P-loop containing nucleotide triphosphate hydrolases"/>
    <property type="match status" value="2"/>
</dbReference>
<dbReference type="Proteomes" id="UP000000346">
    <property type="component" value="Chromosome"/>
</dbReference>
<dbReference type="InterPro" id="IPR003395">
    <property type="entry name" value="RecF/RecN/SMC_N"/>
</dbReference>
<protein>
    <submittedName>
        <fullName evidence="9">DNA double-strand break repair rad50 ATPase</fullName>
    </submittedName>
</protein>
<keyword evidence="10" id="KW-1185">Reference proteome</keyword>
<reference evidence="9 10" key="1">
    <citation type="journal article" date="2010" name="Appl. Environ. Microbiol.">
        <title>The genome sequence of the crenarchaeon Acidilobus saccharovorans supports a new order, Acidilobales, and suggests an important ecological role in terrestrial acidic hot springs.</title>
        <authorList>
            <person name="Mardanov A.V."/>
            <person name="Svetlitchnyi V.A."/>
            <person name="Beletsky A.V."/>
            <person name="Prokofeva M.I."/>
            <person name="Bonch-Osmolovskaya E.A."/>
            <person name="Ravin N.V."/>
            <person name="Skryabin K.G."/>
        </authorList>
    </citation>
    <scope>NUCLEOTIDE SEQUENCE [LARGE SCALE GENOMIC DNA]</scope>
    <source>
        <strain evidence="10">DSM 16705 / JCM 18335 / VKM B-2471 / 345-15</strain>
    </source>
</reference>
<dbReference type="PROSITE" id="PS51131">
    <property type="entry name" value="ZN_HOOK"/>
    <property type="match status" value="1"/>
</dbReference>
<name>D9Q224_ACIS3</name>
<dbReference type="GeneID" id="9499199"/>
<evidence type="ECO:0000256" key="2">
    <source>
        <dbReference type="ARBA" id="ARBA00022741"/>
    </source>
</evidence>
<dbReference type="InParanoid" id="D9Q224"/>
<dbReference type="AlphaFoldDB" id="D9Q224"/>
<sequence>MTYIISKLTLKDFLSHKDTKIELPRGSIAIVGQNGAGKTSMFEAIYYALTTNGWRGKLSNLVRTGISKAAVELVLKDIDSGSEVKAIASIEKRRQDSATSGYRLTVDGKLVASTASDYREEMAKVLGLHGVNDYKGFIDSAVIIKQGGLEEIASILAREESKRLRELVETAIGIPQLRSAAENIRSHAIRASRSDGTTIVSVEVGPRRRSEVAMMLQSVRKVRQERLSELRALEEELGKLKGEVERLEAEVKEREAKVNELCSPLGAIPELERQLKEFEQQLAGKSREAEELELKSRELERRVQEAEKAKGLASLEPQVKEVDSLNAEIAGIYRDLTALRSAVDALSDVERYENGYRRYTELRTKLEDVLRRREMELAKSLSSAEAAVSQVNLLRSQVDDIIKRLGSLVGASISASPEGLESLRQSVAKLANDLESLRRKQQELEARLGSVRQRALQLNDIVKVLGTSGEARCPVCGSPLSPERKEELLKHFDNERKGLATEERAVSEELEKVSSSISELEDRVRTVQVLEAQLERLMNSLARVKIVDVESIKRELEEVTREEKEVKDELKSLEGEYSAYVSAKNRLLSLGVKDAEAAKELRGRYESLASELKAKTDARDIAIKKLLEATGAPSYERAKNVIEDAARRVAELPSLLEQLNIVKSRLGDLASEKALLESRIGEVRAKLESLKSQATACEAERSKLNELRNAYTKLSAQLASVSSRIEQAKKEADKAYEEEQSLSKALDKLDAALGAVEALERLERTLYRRALVSLENEMNEIFRVFGLDYARVEVKETEDAFYFVVVDRQGRERPIASLSGGEQIVIALAYVLALNRMMHSNIGFLLLDEPTDMLDDERRRALVDVLGKLTEEGGLQQLIVITHHMDLVDNVDKVCSVEKGPDGVSTVKCEGD</sequence>
<dbReference type="Pfam" id="PF04423">
    <property type="entry name" value="Rad50_zn_hook"/>
    <property type="match status" value="1"/>
</dbReference>
<dbReference type="RefSeq" id="WP_013266874.1">
    <property type="nucleotide sequence ID" value="NC_014374.1"/>
</dbReference>
<evidence type="ECO:0000256" key="6">
    <source>
        <dbReference type="PROSITE-ProRule" id="PRU00471"/>
    </source>
</evidence>
<evidence type="ECO:0000256" key="4">
    <source>
        <dbReference type="ARBA" id="ARBA00022840"/>
    </source>
</evidence>
<evidence type="ECO:0000313" key="9">
    <source>
        <dbReference type="EMBL" id="ADL19362.1"/>
    </source>
</evidence>
<proteinExistence type="predicted"/>
<dbReference type="OrthoDB" id="25344at2157"/>
<dbReference type="KEGG" id="asc:ASAC_0957"/>
<organism evidence="9 10">
    <name type="scientific">Acidilobus saccharovorans (strain DSM 16705 / JCM 18335 / VKM B-2471 / 345-15)</name>
    <dbReference type="NCBI Taxonomy" id="666510"/>
    <lineage>
        <taxon>Archaea</taxon>
        <taxon>Thermoproteota</taxon>
        <taxon>Thermoprotei</taxon>
        <taxon>Acidilobales</taxon>
        <taxon>Acidilobaceae</taxon>
        <taxon>Acidilobus</taxon>
    </lineage>
</organism>
<dbReference type="Pfam" id="PF02463">
    <property type="entry name" value="SMC_N"/>
    <property type="match status" value="1"/>
</dbReference>
<keyword evidence="2" id="KW-0547">Nucleotide-binding</keyword>
<feature type="coiled-coil region" evidence="7">
    <location>
        <begin position="673"/>
        <end position="762"/>
    </location>
</feature>
<dbReference type="EMBL" id="CP001742">
    <property type="protein sequence ID" value="ADL19362.1"/>
    <property type="molecule type" value="Genomic_DNA"/>
</dbReference>
<dbReference type="GO" id="GO:0005524">
    <property type="term" value="F:ATP binding"/>
    <property type="evidence" value="ECO:0007669"/>
    <property type="project" value="UniProtKB-KW"/>
</dbReference>
<dbReference type="InterPro" id="IPR027417">
    <property type="entry name" value="P-loop_NTPase"/>
</dbReference>
<dbReference type="STRING" id="666510.ASAC_0957"/>
<accession>D9Q224</accession>
<evidence type="ECO:0000256" key="3">
    <source>
        <dbReference type="ARBA" id="ARBA00022833"/>
    </source>
</evidence>
<dbReference type="Gene3D" id="1.10.287.510">
    <property type="entry name" value="Helix hairpin bin"/>
    <property type="match status" value="1"/>
</dbReference>